<gene>
    <name evidence="2" type="ORF">SCLCIDRAFT_29509</name>
</gene>
<feature type="compositionally biased region" description="Polar residues" evidence="1">
    <location>
        <begin position="100"/>
        <end position="113"/>
    </location>
</feature>
<feature type="region of interest" description="Disordered" evidence="1">
    <location>
        <begin position="233"/>
        <end position="258"/>
    </location>
</feature>
<keyword evidence="3" id="KW-1185">Reference proteome</keyword>
<organism evidence="2 3">
    <name type="scientific">Scleroderma citrinum Foug A</name>
    <dbReference type="NCBI Taxonomy" id="1036808"/>
    <lineage>
        <taxon>Eukaryota</taxon>
        <taxon>Fungi</taxon>
        <taxon>Dikarya</taxon>
        <taxon>Basidiomycota</taxon>
        <taxon>Agaricomycotina</taxon>
        <taxon>Agaricomycetes</taxon>
        <taxon>Agaricomycetidae</taxon>
        <taxon>Boletales</taxon>
        <taxon>Sclerodermatineae</taxon>
        <taxon>Sclerodermataceae</taxon>
        <taxon>Scleroderma</taxon>
    </lineage>
</organism>
<accession>A0A0C2Z3W2</accession>
<evidence type="ECO:0000313" key="2">
    <source>
        <dbReference type="EMBL" id="KIM56588.1"/>
    </source>
</evidence>
<dbReference type="EMBL" id="KN822114">
    <property type="protein sequence ID" value="KIM56588.1"/>
    <property type="molecule type" value="Genomic_DNA"/>
</dbReference>
<protein>
    <submittedName>
        <fullName evidence="2">Uncharacterized protein</fullName>
    </submittedName>
</protein>
<dbReference type="HOGENOM" id="CLU_060799_0_0_1"/>
<dbReference type="AlphaFoldDB" id="A0A0C2Z3W2"/>
<feature type="region of interest" description="Disordered" evidence="1">
    <location>
        <begin position="56"/>
        <end position="113"/>
    </location>
</feature>
<sequence length="402" mass="43451">MSLSYDIDTAHDTLDNSVYDIFNLDTYCLLTPSVPDSEPVPNTPVPGPHLKRYPKTCGHPRPSPSIISPPTVASMSTLSPAVPAQPDKGKGRQRPALTISPASSMDPPSSVSTDLVDLTPEQHLCLVRVLKCLDEWFAQGWEPGVDKLRLRALAEVFNSAESVAEGSLSNIRCANLAWRLLDSEGWEKSARSSIMGVIDIQVTVTKILFKDYGESLIASFWSFLGQKEAELGDSRRPSSISGPPLSKATSRGDLKPDLPKRVRFQGLDSAIRGACDVCSERNEGSRLLTNASDARVPTYDEAGSTSCSLSMNLPPEPTLFVPVTPLVHSLTARSPPSSSTTNYATFSRVVDASLTPTPSEDFNAFGATPSGTGLPTMTELVDQYMEDQLTREFCPVMLAEDS</sequence>
<proteinExistence type="predicted"/>
<evidence type="ECO:0000313" key="3">
    <source>
        <dbReference type="Proteomes" id="UP000053989"/>
    </source>
</evidence>
<reference evidence="2 3" key="1">
    <citation type="submission" date="2014-04" db="EMBL/GenBank/DDBJ databases">
        <authorList>
            <consortium name="DOE Joint Genome Institute"/>
            <person name="Kuo A."/>
            <person name="Kohler A."/>
            <person name="Nagy L.G."/>
            <person name="Floudas D."/>
            <person name="Copeland A."/>
            <person name="Barry K.W."/>
            <person name="Cichocki N."/>
            <person name="Veneault-Fourrey C."/>
            <person name="LaButti K."/>
            <person name="Lindquist E.A."/>
            <person name="Lipzen A."/>
            <person name="Lundell T."/>
            <person name="Morin E."/>
            <person name="Murat C."/>
            <person name="Sun H."/>
            <person name="Tunlid A."/>
            <person name="Henrissat B."/>
            <person name="Grigoriev I.V."/>
            <person name="Hibbett D.S."/>
            <person name="Martin F."/>
            <person name="Nordberg H.P."/>
            <person name="Cantor M.N."/>
            <person name="Hua S.X."/>
        </authorList>
    </citation>
    <scope>NUCLEOTIDE SEQUENCE [LARGE SCALE GENOMIC DNA]</scope>
    <source>
        <strain evidence="2 3">Foug A</strain>
    </source>
</reference>
<dbReference type="Proteomes" id="UP000053989">
    <property type="component" value="Unassembled WGS sequence"/>
</dbReference>
<dbReference type="InParanoid" id="A0A0C2Z3W2"/>
<reference evidence="3" key="2">
    <citation type="submission" date="2015-01" db="EMBL/GenBank/DDBJ databases">
        <title>Evolutionary Origins and Diversification of the Mycorrhizal Mutualists.</title>
        <authorList>
            <consortium name="DOE Joint Genome Institute"/>
            <consortium name="Mycorrhizal Genomics Consortium"/>
            <person name="Kohler A."/>
            <person name="Kuo A."/>
            <person name="Nagy L.G."/>
            <person name="Floudas D."/>
            <person name="Copeland A."/>
            <person name="Barry K.W."/>
            <person name="Cichocki N."/>
            <person name="Veneault-Fourrey C."/>
            <person name="LaButti K."/>
            <person name="Lindquist E.A."/>
            <person name="Lipzen A."/>
            <person name="Lundell T."/>
            <person name="Morin E."/>
            <person name="Murat C."/>
            <person name="Riley R."/>
            <person name="Ohm R."/>
            <person name="Sun H."/>
            <person name="Tunlid A."/>
            <person name="Henrissat B."/>
            <person name="Grigoriev I.V."/>
            <person name="Hibbett D.S."/>
            <person name="Martin F."/>
        </authorList>
    </citation>
    <scope>NUCLEOTIDE SEQUENCE [LARGE SCALE GENOMIC DNA]</scope>
    <source>
        <strain evidence="3">Foug A</strain>
    </source>
</reference>
<name>A0A0C2Z3W2_9AGAM</name>
<evidence type="ECO:0000256" key="1">
    <source>
        <dbReference type="SAM" id="MobiDB-lite"/>
    </source>
</evidence>